<feature type="region of interest" description="Disordered" evidence="1">
    <location>
        <begin position="719"/>
        <end position="910"/>
    </location>
</feature>
<proteinExistence type="predicted"/>
<dbReference type="Proteomes" id="UP001152049">
    <property type="component" value="Unassembled WGS sequence"/>
</dbReference>
<dbReference type="AlphaFoldDB" id="A0A9W8VKJ2"/>
<sequence length="970" mass="108260">MPEMIGPARLAPQSLILGTKFDKLAPFRFFGPYRPHPRHKQSLARFLFPRAVRDRYRERVLNFHLNTLPHLKHNFQSRVYRYLLERQRRRADQSRILDVVRRQGRRLWLGSQANRPVKHARTRSKGSVAHKTPQIGGKMMGYGSNSPGDGERGNRRKRLAAMAGNLYRSGAAAVTEIKESYAQTRAGPAAAGHENHGRIHIPGAFPDVAITVKGDDQMVLFPSYAKQHTKQDWSQTAMHETDAQQGSIRDEGFWRQEWERNEDERAVVDVDVRGWIYTPHTGPMTRRNRILIGLARQLSGIPAPRADQTYSTETGLPRTNHQSHEEQREQEKINSEARRIERVGQREKQVAYQGGFSEKTPDNDDPLTDSFYYPSRGGNQSPDSAPSSPTMPPAKTMTSNTSTTELSETDLVLANANLMARIAPFMTNPSVALPITFFFYNDTKSQSKTVMTNDAGHFVIRAALDFVPTHVRVLADEDLSAVQEIKVIEPYGVSLISDIDDTVKKSNISAGAKEIFRNTFIRDLADLSVEGVKEWYNRMADMGVSIHYCSNSPWQLFPVLASFFKMHGLPPGSLHLKQYSGMLQGIFEPVAERKRSTLTRLLRDFPERMFILVGDSGEADLEVYTELALANPGRILAVFIRDVTTPEETAFFNSGYNLNRPKTPATHNDRSRNVSRKTSYQNLAYGEFYEENKPSAGPSMGTLIDFSDEPKETKVDRNAALSQVRNSNGRSASTTDLLAARKPPPPRPAKPVALRSAKSITELNKGLARQNSDELPPPPPPRRPGVQAREPSAPHPLKQIHNSSQQSMASSNGGFKIPSQSRDRVASGSGSSGDRPPPPPPRRRGTPSNNSDYNPNPRLPPRPTQASANLDVDYDPLPPPTNRPPSFGSAASGYRSDGNTSTAGSPTLGPQAVNRKLELWRRRLARAHEQLDGLGVALYTWRRGNDVIAEAEGIVKQALANMDRKRRIKR</sequence>
<dbReference type="Pfam" id="PF09949">
    <property type="entry name" value="APP1_cat"/>
    <property type="match status" value="1"/>
</dbReference>
<protein>
    <recommendedName>
        <fullName evidence="2">Phosphatidate phosphatase APP1 catalytic domain-containing protein</fullName>
    </recommendedName>
</protein>
<feature type="compositionally biased region" description="Polar residues" evidence="1">
    <location>
        <begin position="308"/>
        <end position="320"/>
    </location>
</feature>
<feature type="region of interest" description="Disordered" evidence="1">
    <location>
        <begin position="303"/>
        <end position="405"/>
    </location>
</feature>
<dbReference type="InterPro" id="IPR017210">
    <property type="entry name" value="APP1"/>
</dbReference>
<evidence type="ECO:0000256" key="1">
    <source>
        <dbReference type="SAM" id="MobiDB-lite"/>
    </source>
</evidence>
<dbReference type="EMBL" id="JAOQAZ010000003">
    <property type="protein sequence ID" value="KAJ4268807.1"/>
    <property type="molecule type" value="Genomic_DNA"/>
</dbReference>
<evidence type="ECO:0000313" key="4">
    <source>
        <dbReference type="Proteomes" id="UP001152049"/>
    </source>
</evidence>
<evidence type="ECO:0000313" key="3">
    <source>
        <dbReference type="EMBL" id="KAJ4268807.1"/>
    </source>
</evidence>
<accession>A0A9W8VKJ2</accession>
<feature type="compositionally biased region" description="Polar residues" evidence="1">
    <location>
        <begin position="377"/>
        <end position="388"/>
    </location>
</feature>
<dbReference type="InterPro" id="IPR019236">
    <property type="entry name" value="APP1_cat"/>
</dbReference>
<dbReference type="PIRSF" id="PIRSF037464">
    <property type="entry name" value="UCP037464_APP1"/>
    <property type="match status" value="1"/>
</dbReference>
<organism evidence="3 4">
    <name type="scientific">Fusarium torreyae</name>
    <dbReference type="NCBI Taxonomy" id="1237075"/>
    <lineage>
        <taxon>Eukaryota</taxon>
        <taxon>Fungi</taxon>
        <taxon>Dikarya</taxon>
        <taxon>Ascomycota</taxon>
        <taxon>Pezizomycotina</taxon>
        <taxon>Sordariomycetes</taxon>
        <taxon>Hypocreomycetidae</taxon>
        <taxon>Hypocreales</taxon>
        <taxon>Nectriaceae</taxon>
        <taxon>Fusarium</taxon>
    </lineage>
</organism>
<feature type="domain" description="Phosphatidate phosphatase APP1 catalytic" evidence="2">
    <location>
        <begin position="493"/>
        <end position="642"/>
    </location>
</feature>
<gene>
    <name evidence="3" type="ORF">NW762_002877</name>
</gene>
<dbReference type="InterPro" id="IPR052935">
    <property type="entry name" value="Mg2+_PAP"/>
</dbReference>
<feature type="compositionally biased region" description="Polar residues" evidence="1">
    <location>
        <begin position="720"/>
        <end position="736"/>
    </location>
</feature>
<reference evidence="3" key="1">
    <citation type="submission" date="2022-09" db="EMBL/GenBank/DDBJ databases">
        <title>Fusarium specimens isolated from Avocado Roots.</title>
        <authorList>
            <person name="Stajich J."/>
            <person name="Roper C."/>
            <person name="Heimlech-Rivalta G."/>
        </authorList>
    </citation>
    <scope>NUCLEOTIDE SEQUENCE</scope>
    <source>
        <strain evidence="3">CF00136</strain>
    </source>
</reference>
<dbReference type="PANTHER" id="PTHR28208">
    <property type="entry name" value="PHOSPHATIDATE PHOSPHATASE APP1"/>
    <property type="match status" value="1"/>
</dbReference>
<dbReference type="PANTHER" id="PTHR28208:SF3">
    <property type="entry name" value="PHOSPHATIDATE PHOSPHATASE APP1"/>
    <property type="match status" value="1"/>
</dbReference>
<feature type="compositionally biased region" description="Low complexity" evidence="1">
    <location>
        <begin position="396"/>
        <end position="405"/>
    </location>
</feature>
<dbReference type="GO" id="GO:0008195">
    <property type="term" value="F:phosphatidate phosphatase activity"/>
    <property type="evidence" value="ECO:0007669"/>
    <property type="project" value="InterPro"/>
</dbReference>
<feature type="region of interest" description="Disordered" evidence="1">
    <location>
        <begin position="113"/>
        <end position="153"/>
    </location>
</feature>
<evidence type="ECO:0000259" key="2">
    <source>
        <dbReference type="Pfam" id="PF09949"/>
    </source>
</evidence>
<feature type="compositionally biased region" description="Basic and acidic residues" evidence="1">
    <location>
        <begin position="322"/>
        <end position="349"/>
    </location>
</feature>
<keyword evidence="4" id="KW-1185">Reference proteome</keyword>
<dbReference type="OrthoDB" id="2117591at2759"/>
<dbReference type="GO" id="GO:0030479">
    <property type="term" value="C:actin cortical patch"/>
    <property type="evidence" value="ECO:0007669"/>
    <property type="project" value="TreeGrafter"/>
</dbReference>
<comment type="caution">
    <text evidence="3">The sequence shown here is derived from an EMBL/GenBank/DDBJ whole genome shotgun (WGS) entry which is preliminary data.</text>
</comment>
<feature type="compositionally biased region" description="Polar residues" evidence="1">
    <location>
        <begin position="800"/>
        <end position="813"/>
    </location>
</feature>
<name>A0A9W8VKJ2_9HYPO</name>